<comment type="catalytic activity">
    <reaction evidence="1">
        <text>ATP + protein L-histidine = ADP + protein N-phospho-L-histidine.</text>
        <dbReference type="EC" id="2.7.13.3"/>
    </reaction>
</comment>
<proteinExistence type="inferred from homology"/>
<organism evidence="12 13">
    <name type="scientific">Aerophototrophica crusticola</name>
    <dbReference type="NCBI Taxonomy" id="1709002"/>
    <lineage>
        <taxon>Bacteria</taxon>
        <taxon>Pseudomonadati</taxon>
        <taxon>Pseudomonadota</taxon>
        <taxon>Alphaproteobacteria</taxon>
        <taxon>Rhodospirillales</taxon>
        <taxon>Rhodospirillaceae</taxon>
        <taxon>Aerophototrophica</taxon>
    </lineage>
</organism>
<dbReference type="InterPro" id="IPR001905">
    <property type="entry name" value="Ammonium_transpt"/>
</dbReference>
<accession>A0A858R4Y0</accession>
<feature type="transmembrane region" description="Helical" evidence="10">
    <location>
        <begin position="89"/>
        <end position="111"/>
    </location>
</feature>
<dbReference type="InterPro" id="IPR036890">
    <property type="entry name" value="HATPase_C_sf"/>
</dbReference>
<evidence type="ECO:0000256" key="7">
    <source>
        <dbReference type="ARBA" id="ARBA00022989"/>
    </source>
</evidence>
<keyword evidence="7 10" id="KW-1133">Transmembrane helix</keyword>
<dbReference type="InterPro" id="IPR003661">
    <property type="entry name" value="HisK_dim/P_dom"/>
</dbReference>
<dbReference type="Gene3D" id="1.10.3430.10">
    <property type="entry name" value="Ammonium transporter AmtB like domains"/>
    <property type="match status" value="1"/>
</dbReference>
<keyword evidence="13" id="KW-1185">Reference proteome</keyword>
<dbReference type="PROSITE" id="PS01219">
    <property type="entry name" value="AMMONIUM_TRANSP"/>
    <property type="match status" value="1"/>
</dbReference>
<dbReference type="GO" id="GO:0097272">
    <property type="term" value="P:ammonium homeostasis"/>
    <property type="evidence" value="ECO:0007669"/>
    <property type="project" value="TreeGrafter"/>
</dbReference>
<feature type="transmembrane region" description="Helical" evidence="10">
    <location>
        <begin position="159"/>
        <end position="181"/>
    </location>
</feature>
<evidence type="ECO:0000256" key="6">
    <source>
        <dbReference type="ARBA" id="ARBA00022692"/>
    </source>
</evidence>
<dbReference type="PRINTS" id="PR00344">
    <property type="entry name" value="BCTRLSENSOR"/>
</dbReference>
<dbReference type="Pfam" id="PF00909">
    <property type="entry name" value="Ammonium_transp"/>
    <property type="match status" value="1"/>
</dbReference>
<dbReference type="PROSITE" id="PS50109">
    <property type="entry name" value="HIS_KIN"/>
    <property type="match status" value="1"/>
</dbReference>
<name>A0A858R4Y0_9PROT</name>
<dbReference type="NCBIfam" id="TIGR00836">
    <property type="entry name" value="amt"/>
    <property type="match status" value="1"/>
</dbReference>
<evidence type="ECO:0000256" key="10">
    <source>
        <dbReference type="RuleBase" id="RU362002"/>
    </source>
</evidence>
<dbReference type="InterPro" id="IPR029020">
    <property type="entry name" value="Ammonium/urea_transptr"/>
</dbReference>
<comment type="similarity">
    <text evidence="3 10">Belongs to the ammonia transporter channel (TC 1.A.11.2) family.</text>
</comment>
<dbReference type="GO" id="GO:0000155">
    <property type="term" value="F:phosphorelay sensor kinase activity"/>
    <property type="evidence" value="ECO:0007669"/>
    <property type="project" value="InterPro"/>
</dbReference>
<dbReference type="KEGG" id="acru:HHL28_03235"/>
<dbReference type="PANTHER" id="PTHR11730:SF6">
    <property type="entry name" value="AMMONIUM TRANSPORTER"/>
    <property type="match status" value="1"/>
</dbReference>
<keyword evidence="5" id="KW-0597">Phosphoprotein</keyword>
<keyword evidence="6 10" id="KW-0812">Transmembrane</keyword>
<keyword evidence="8 10" id="KW-0472">Membrane</keyword>
<evidence type="ECO:0000256" key="9">
    <source>
        <dbReference type="ARBA" id="ARBA00023177"/>
    </source>
</evidence>
<feature type="transmembrane region" description="Helical" evidence="10">
    <location>
        <begin position="282"/>
        <end position="299"/>
    </location>
</feature>
<evidence type="ECO:0000313" key="13">
    <source>
        <dbReference type="Proteomes" id="UP000501891"/>
    </source>
</evidence>
<evidence type="ECO:0000259" key="11">
    <source>
        <dbReference type="PROSITE" id="PS50109"/>
    </source>
</evidence>
<dbReference type="InterPro" id="IPR036097">
    <property type="entry name" value="HisK_dim/P_sf"/>
</dbReference>
<dbReference type="Pfam" id="PF02518">
    <property type="entry name" value="HATPase_c"/>
    <property type="match status" value="1"/>
</dbReference>
<dbReference type="PANTHER" id="PTHR11730">
    <property type="entry name" value="AMMONIUM TRANSPORTER"/>
    <property type="match status" value="1"/>
</dbReference>
<dbReference type="GO" id="GO:0008519">
    <property type="term" value="F:ammonium channel activity"/>
    <property type="evidence" value="ECO:0007669"/>
    <property type="project" value="InterPro"/>
</dbReference>
<comment type="subcellular location">
    <subcellularLocation>
        <location evidence="10">Cell membrane</location>
        <topology evidence="10">Multi-pass membrane protein</topology>
    </subcellularLocation>
    <subcellularLocation>
        <location evidence="2">Membrane</location>
        <topology evidence="2">Multi-pass membrane protein</topology>
    </subcellularLocation>
</comment>
<evidence type="ECO:0000256" key="2">
    <source>
        <dbReference type="ARBA" id="ARBA00004141"/>
    </source>
</evidence>
<feature type="transmembrane region" description="Helical" evidence="10">
    <location>
        <begin position="352"/>
        <end position="370"/>
    </location>
</feature>
<dbReference type="InterPro" id="IPR005467">
    <property type="entry name" value="His_kinase_dom"/>
</dbReference>
<protein>
    <recommendedName>
        <fullName evidence="10">Ammonium transporter</fullName>
    </recommendedName>
</protein>
<dbReference type="SMART" id="SM00387">
    <property type="entry name" value="HATPase_c"/>
    <property type="match status" value="1"/>
</dbReference>
<dbReference type="InterPro" id="IPR024041">
    <property type="entry name" value="NH4_transpt_AmtB-like_dom"/>
</dbReference>
<feature type="transmembrane region" description="Helical" evidence="10">
    <location>
        <begin position="6"/>
        <end position="28"/>
    </location>
</feature>
<evidence type="ECO:0000313" key="12">
    <source>
        <dbReference type="EMBL" id="QJE72243.1"/>
    </source>
</evidence>
<feature type="transmembrane region" description="Helical" evidence="10">
    <location>
        <begin position="193"/>
        <end position="216"/>
    </location>
</feature>
<feature type="domain" description="Histidine kinase" evidence="11">
    <location>
        <begin position="477"/>
        <end position="697"/>
    </location>
</feature>
<evidence type="ECO:0000256" key="8">
    <source>
        <dbReference type="ARBA" id="ARBA00023136"/>
    </source>
</evidence>
<sequence>MSAEPVALVWVLAATALVFAMQLGFCLLEAGFVRAKNSINVAVKNVMDFCIAAFLFWLFGYALMFGPSWNGLVGTGGFMPGHGWPPGLLVFVLFQVMFCGTATTIVSGAVAERMGLRSYIAASALLSGLIYPIFGHWAWGGMAEGTPTGWLGRMGFIDFAGSTVVHSVGGWLALAGCLIIGPRLGRFGDGARPMASANLTLAAAGVLLLWFGWIGFNGGSALGLSESVPGILLNTVLAGCTGGLAAHGLSTLLNGKPKIEHFLNGILAGLVAITAGCNVMGTPAAACVGAVGGALVLAGERLLERFRVDDAVGAVPVHLMAGVWGTLAVALLGDPALWGTGHTRLEQLGVQAVGVLACGAYAFGLGFLLLKLLDRVHPLRIPAEDERIGLNVAEHDARSPMLELVAEMDRHRQDGQLDRPVHVEPESEVELIAAQYNRVIDKVGDQMRQQKLLLDELSHAKVEAETLNLSKSRFLATMSHELRTPLNAVIGFSHLIKDQAYGQIDPRYVEHAADIHDGGKHLLALVNDVLDYSRIEAGKFQLNEQPLDLARILRGVLRLMQPMAEAASVGLLLRVPDDLPALVGDERAVRQVLINLVGNAVKFTRPGGHVTLSAELEPDGRLRLTVADTGIGMDPRLVPKALEPFSQLENGLDKSHAGAGLGLSLVNALTRLHGGTLVIQTAPGQGTAVHVRFPRDRLPASLSKAVV</sequence>
<feature type="transmembrane region" description="Helical" evidence="10">
    <location>
        <begin position="118"/>
        <end position="139"/>
    </location>
</feature>
<dbReference type="SUPFAM" id="SSF47384">
    <property type="entry name" value="Homodimeric domain of signal transducing histidine kinase"/>
    <property type="match status" value="1"/>
</dbReference>
<evidence type="ECO:0000256" key="4">
    <source>
        <dbReference type="ARBA" id="ARBA00022448"/>
    </source>
</evidence>
<dbReference type="SUPFAM" id="SSF111352">
    <property type="entry name" value="Ammonium transporter"/>
    <property type="match status" value="1"/>
</dbReference>
<evidence type="ECO:0000256" key="3">
    <source>
        <dbReference type="ARBA" id="ARBA00005887"/>
    </source>
</evidence>
<dbReference type="SMART" id="SM00388">
    <property type="entry name" value="HisKA"/>
    <property type="match status" value="1"/>
</dbReference>
<dbReference type="EMBL" id="CP051775">
    <property type="protein sequence ID" value="QJE72243.1"/>
    <property type="molecule type" value="Genomic_DNA"/>
</dbReference>
<dbReference type="InterPro" id="IPR003594">
    <property type="entry name" value="HATPase_dom"/>
</dbReference>
<dbReference type="Proteomes" id="UP000501891">
    <property type="component" value="Chromosome"/>
</dbReference>
<reference evidence="12" key="1">
    <citation type="submission" date="2020-04" db="EMBL/GenBank/DDBJ databases">
        <title>A desert anoxygenic phototrophic bacterium fixes CO2 using RubisCO under aerobic conditions.</title>
        <authorList>
            <person name="Tang K."/>
        </authorList>
    </citation>
    <scope>NUCLEOTIDE SEQUENCE [LARGE SCALE GENOMIC DNA]</scope>
    <source>
        <strain evidence="12">MIMtkB3</strain>
    </source>
</reference>
<dbReference type="InterPro" id="IPR018047">
    <property type="entry name" value="Ammonium_transpt_CS"/>
</dbReference>
<dbReference type="Pfam" id="PF00512">
    <property type="entry name" value="HisKA"/>
    <property type="match status" value="1"/>
</dbReference>
<dbReference type="GO" id="GO:0005886">
    <property type="term" value="C:plasma membrane"/>
    <property type="evidence" value="ECO:0007669"/>
    <property type="project" value="UniProtKB-SubCell"/>
</dbReference>
<feature type="transmembrane region" description="Helical" evidence="10">
    <location>
        <begin position="49"/>
        <end position="69"/>
    </location>
</feature>
<keyword evidence="4 10" id="KW-0813">Transport</keyword>
<feature type="transmembrane region" description="Helical" evidence="10">
    <location>
        <begin position="228"/>
        <end position="247"/>
    </location>
</feature>
<keyword evidence="9 10" id="KW-0924">Ammonia transport</keyword>
<evidence type="ECO:0000256" key="1">
    <source>
        <dbReference type="ARBA" id="ARBA00000085"/>
    </source>
</evidence>
<evidence type="ECO:0000256" key="5">
    <source>
        <dbReference type="ARBA" id="ARBA00022553"/>
    </source>
</evidence>
<dbReference type="InterPro" id="IPR004358">
    <property type="entry name" value="Sig_transdc_His_kin-like_C"/>
</dbReference>
<dbReference type="CDD" id="cd00082">
    <property type="entry name" value="HisKA"/>
    <property type="match status" value="1"/>
</dbReference>
<feature type="transmembrane region" description="Helical" evidence="10">
    <location>
        <begin position="311"/>
        <end position="332"/>
    </location>
</feature>
<dbReference type="Gene3D" id="3.30.565.10">
    <property type="entry name" value="Histidine kinase-like ATPase, C-terminal domain"/>
    <property type="match status" value="1"/>
</dbReference>
<gene>
    <name evidence="12" type="primary">amt</name>
    <name evidence="12" type="ORF">HHL28_03235</name>
</gene>
<dbReference type="SUPFAM" id="SSF55874">
    <property type="entry name" value="ATPase domain of HSP90 chaperone/DNA topoisomerase II/histidine kinase"/>
    <property type="match status" value="1"/>
</dbReference>
<dbReference type="AlphaFoldDB" id="A0A858R4Y0"/>
<dbReference type="Gene3D" id="1.10.287.130">
    <property type="match status" value="1"/>
</dbReference>